<dbReference type="EMBL" id="CAXAMN010025006">
    <property type="protein sequence ID" value="CAK9091711.1"/>
    <property type="molecule type" value="Genomic_DNA"/>
</dbReference>
<evidence type="ECO:0000313" key="4">
    <source>
        <dbReference type="EMBL" id="CAK9091711.1"/>
    </source>
</evidence>
<dbReference type="Proteomes" id="UP001642484">
    <property type="component" value="Unassembled WGS sequence"/>
</dbReference>
<feature type="transmembrane region" description="Helical" evidence="3">
    <location>
        <begin position="358"/>
        <end position="378"/>
    </location>
</feature>
<feature type="transmembrane region" description="Helical" evidence="3">
    <location>
        <begin position="210"/>
        <end position="233"/>
    </location>
</feature>
<name>A0ABP0QTY3_9DINO</name>
<dbReference type="CDD" id="cd14724">
    <property type="entry name" value="ZIP_Gal4-like_1"/>
    <property type="match status" value="1"/>
</dbReference>
<reference evidence="4 5" key="1">
    <citation type="submission" date="2024-02" db="EMBL/GenBank/DDBJ databases">
        <authorList>
            <person name="Chen Y."/>
            <person name="Shah S."/>
            <person name="Dougan E. K."/>
            <person name="Thang M."/>
            <person name="Chan C."/>
        </authorList>
    </citation>
    <scope>NUCLEOTIDE SEQUENCE [LARGE SCALE GENOMIC DNA]</scope>
</reference>
<accession>A0ABP0QTY3</accession>
<feature type="transmembrane region" description="Helical" evidence="3">
    <location>
        <begin position="273"/>
        <end position="298"/>
    </location>
</feature>
<feature type="transmembrane region" description="Helical" evidence="3">
    <location>
        <begin position="115"/>
        <end position="136"/>
    </location>
</feature>
<keyword evidence="3" id="KW-0472">Membrane</keyword>
<sequence>MADLRLEKLEEAVKQLSQNVAMQEELRQLRERVAMLESQAKLPASEERQSESLAESSESSMAPECCEAGMAGYAKKASKSLREFQDTHTSFTLVESFWDATLFAGLDEVGLAGSFMIFFGVSVSLFLQLLFCYILMRCFTTGDGKYALGYLKDWRILYGHNVDSYDETSGASLVSKICDGNIFDQTFWNNALLSEVNLYLTEVFPQAPGLSGLTVGVVLCSMAVLIWACHISFELQSVGSFGMAICHLPRGNTRVSEDKDGNRRFESISYFRLCAISFVVLSRASIAVILGFSGAWWLCQTRDVTNIMLNAVALLFILEIDDLLYKVLAPKHAMHYLSSIREFHGGSRKTWAGMDLSSIIKLTVLIVTTAMFIRFTIWDNAVKAREARDILCGGNKNFVYGTHPSLGPIFVAETEKYDLNRPPSMMPNMRDLVEDVVFNFGPEDVKDSMWRKDIPGKGKIAVKHVQSVTELKDWLAMTDREAPEETRFGEKSYRGNERLCEDTKWDKNFWEADWVWSTVKVLTDGAATSCEEAKPFCDDKELPLVRLLCPETCGCTRADSGLYADNGCRQQCREESEFAQSRNKTTCNDTAEVSSTMAWKRWWQGFHSANAGVWSEDNPMMSVGNDPASANCSFVTSKDWIRQNFCQSKKVGRPGAMLCLLAHTMGAERVNQRVPRPVVTDTEIERRMKWASVGSKLRDKAQIVTEVQPPAVVVRKPARRALPLFLGFQWQTWQWEDNGLNTTGPEHQQELIGLLGCPPAGIHARWQRKPEIGQMWAHVALGPIEEEAPPDTTTTPPPPTWTANNMIMVIMIVAISVGGCLSCICVGLYLYVQREKYAVSVGTEDREVVERSEGGYRTKRKVIPGQAAEESKPSKPSCLSRCLGRCYNRLCPKKQIRRIAPVSQENYGMLAVGARVRLIGLSQAHFNGLEGFITGGPNEKGRYTVDVIVDDDETHGLKDIDEDMTGWDPVGGYWTDQDLRISQAKNCEKHMVQFLCCRPCQPQKEDLHQCGVASRNSPYLPHKDFRSSILSIPLP</sequence>
<feature type="region of interest" description="Disordered" evidence="2">
    <location>
        <begin position="40"/>
        <end position="59"/>
    </location>
</feature>
<evidence type="ECO:0000256" key="2">
    <source>
        <dbReference type="SAM" id="MobiDB-lite"/>
    </source>
</evidence>
<keyword evidence="3" id="KW-0812">Transmembrane</keyword>
<comment type="caution">
    <text evidence="4">The sequence shown here is derived from an EMBL/GenBank/DDBJ whole genome shotgun (WGS) entry which is preliminary data.</text>
</comment>
<evidence type="ECO:0000256" key="1">
    <source>
        <dbReference type="SAM" id="Coils"/>
    </source>
</evidence>
<gene>
    <name evidence="4" type="ORF">CCMP2556_LOCUS43962</name>
</gene>
<evidence type="ECO:0000256" key="3">
    <source>
        <dbReference type="SAM" id="Phobius"/>
    </source>
</evidence>
<evidence type="ECO:0000313" key="5">
    <source>
        <dbReference type="Proteomes" id="UP001642484"/>
    </source>
</evidence>
<feature type="coiled-coil region" evidence="1">
    <location>
        <begin position="6"/>
        <end position="39"/>
    </location>
</feature>
<keyword evidence="3" id="KW-1133">Transmembrane helix</keyword>
<feature type="transmembrane region" description="Helical" evidence="3">
    <location>
        <begin position="806"/>
        <end position="832"/>
    </location>
</feature>
<protein>
    <submittedName>
        <fullName evidence="4">Uncharacterized protein</fullName>
    </submittedName>
</protein>
<proteinExistence type="predicted"/>
<keyword evidence="1" id="KW-0175">Coiled coil</keyword>
<organism evidence="4 5">
    <name type="scientific">Durusdinium trenchii</name>
    <dbReference type="NCBI Taxonomy" id="1381693"/>
    <lineage>
        <taxon>Eukaryota</taxon>
        <taxon>Sar</taxon>
        <taxon>Alveolata</taxon>
        <taxon>Dinophyceae</taxon>
        <taxon>Suessiales</taxon>
        <taxon>Symbiodiniaceae</taxon>
        <taxon>Durusdinium</taxon>
    </lineage>
</organism>
<keyword evidence="5" id="KW-1185">Reference proteome</keyword>